<dbReference type="EMBL" id="JAJJMB010012638">
    <property type="protein sequence ID" value="KAI3875034.1"/>
    <property type="molecule type" value="Genomic_DNA"/>
</dbReference>
<keyword evidence="7" id="KW-1185">Reference proteome</keyword>
<name>A0AAD4S962_9MAGN</name>
<dbReference type="PROSITE" id="PS50966">
    <property type="entry name" value="ZF_SWIM"/>
    <property type="match status" value="1"/>
</dbReference>
<evidence type="ECO:0000256" key="3">
    <source>
        <dbReference type="ARBA" id="ARBA00022833"/>
    </source>
</evidence>
<dbReference type="InterPro" id="IPR006564">
    <property type="entry name" value="Znf_PMZ"/>
</dbReference>
<dbReference type="SMART" id="SM00575">
    <property type="entry name" value="ZnF_PMZ"/>
    <property type="match status" value="1"/>
</dbReference>
<dbReference type="InterPro" id="IPR007527">
    <property type="entry name" value="Znf_SWIM"/>
</dbReference>
<organism evidence="6 7">
    <name type="scientific">Papaver atlanticum</name>
    <dbReference type="NCBI Taxonomy" id="357466"/>
    <lineage>
        <taxon>Eukaryota</taxon>
        <taxon>Viridiplantae</taxon>
        <taxon>Streptophyta</taxon>
        <taxon>Embryophyta</taxon>
        <taxon>Tracheophyta</taxon>
        <taxon>Spermatophyta</taxon>
        <taxon>Magnoliopsida</taxon>
        <taxon>Ranunculales</taxon>
        <taxon>Papaveraceae</taxon>
        <taxon>Papaveroideae</taxon>
        <taxon>Papaver</taxon>
    </lineage>
</organism>
<feature type="domain" description="SWIM-type" evidence="5">
    <location>
        <begin position="147"/>
        <end position="179"/>
    </location>
</feature>
<proteinExistence type="predicted"/>
<comment type="caution">
    <text evidence="6">The sequence shown here is derived from an EMBL/GenBank/DDBJ whole genome shotgun (WGS) entry which is preliminary data.</text>
</comment>
<gene>
    <name evidence="6" type="ORF">MKW98_019607</name>
</gene>
<evidence type="ECO:0000256" key="1">
    <source>
        <dbReference type="ARBA" id="ARBA00022723"/>
    </source>
</evidence>
<evidence type="ECO:0000259" key="5">
    <source>
        <dbReference type="PROSITE" id="PS50966"/>
    </source>
</evidence>
<protein>
    <recommendedName>
        <fullName evidence="5">SWIM-type domain-containing protein</fullName>
    </recommendedName>
</protein>
<feature type="non-terminal residue" evidence="6">
    <location>
        <position position="184"/>
    </location>
</feature>
<dbReference type="GO" id="GO:0008270">
    <property type="term" value="F:zinc ion binding"/>
    <property type="evidence" value="ECO:0007669"/>
    <property type="project" value="UniProtKB-KW"/>
</dbReference>
<dbReference type="PANTHER" id="PTHR31973">
    <property type="entry name" value="POLYPROTEIN, PUTATIVE-RELATED"/>
    <property type="match status" value="1"/>
</dbReference>
<accession>A0AAD4S962</accession>
<dbReference type="Proteomes" id="UP001202328">
    <property type="component" value="Unassembled WGS sequence"/>
</dbReference>
<keyword evidence="2 4" id="KW-0863">Zinc-finger</keyword>
<dbReference type="AlphaFoldDB" id="A0AAD4S962"/>
<keyword evidence="1" id="KW-0479">Metal-binding</keyword>
<evidence type="ECO:0000313" key="6">
    <source>
        <dbReference type="EMBL" id="KAI3875034.1"/>
    </source>
</evidence>
<dbReference type="Pfam" id="PF04434">
    <property type="entry name" value="SWIM"/>
    <property type="match status" value="1"/>
</dbReference>
<sequence>MNVRINHTANGVYTAPGFGIKWVLRVMLATFMAHPNFKVKDFQDEVKRVQHVEISYWTAWHAWHMCMERVFGNYEESYAMSPECCNQILKRNPGSIASVATDESDEGVVPRAEEIYKMNREKTTAFERVPTSKDVRTILDHRNGQSWVVTLSKHQCDCRFWDFTGIPCEHAINASFYNRNADWK</sequence>
<evidence type="ECO:0000256" key="4">
    <source>
        <dbReference type="PROSITE-ProRule" id="PRU00325"/>
    </source>
</evidence>
<evidence type="ECO:0000256" key="2">
    <source>
        <dbReference type="ARBA" id="ARBA00022771"/>
    </source>
</evidence>
<dbReference type="PANTHER" id="PTHR31973:SF187">
    <property type="entry name" value="MUTATOR TRANSPOSASE MUDRA PROTEIN"/>
    <property type="match status" value="1"/>
</dbReference>
<evidence type="ECO:0000313" key="7">
    <source>
        <dbReference type="Proteomes" id="UP001202328"/>
    </source>
</evidence>
<keyword evidence="3" id="KW-0862">Zinc</keyword>
<reference evidence="6" key="1">
    <citation type="submission" date="2022-04" db="EMBL/GenBank/DDBJ databases">
        <title>A functionally conserved STORR gene fusion in Papaver species that diverged 16.8 million years ago.</title>
        <authorList>
            <person name="Catania T."/>
        </authorList>
    </citation>
    <scope>NUCLEOTIDE SEQUENCE</scope>
    <source>
        <strain evidence="6">S-188037</strain>
    </source>
</reference>